<keyword evidence="4" id="KW-1185">Reference proteome</keyword>
<feature type="compositionally biased region" description="Polar residues" evidence="1">
    <location>
        <begin position="190"/>
        <end position="204"/>
    </location>
</feature>
<gene>
    <name evidence="3" type="ORF">K7432_017480</name>
</gene>
<name>A0ABR2WDA5_9FUNG</name>
<feature type="compositionally biased region" description="Polar residues" evidence="1">
    <location>
        <begin position="211"/>
        <end position="239"/>
    </location>
</feature>
<evidence type="ECO:0000313" key="3">
    <source>
        <dbReference type="EMBL" id="KAK9759489.1"/>
    </source>
</evidence>
<feature type="chain" id="PRO_5046853542" evidence="2">
    <location>
        <begin position="21"/>
        <end position="270"/>
    </location>
</feature>
<feature type="region of interest" description="Disordered" evidence="1">
    <location>
        <begin position="35"/>
        <end position="60"/>
    </location>
</feature>
<protein>
    <submittedName>
        <fullName evidence="3">Uncharacterized protein</fullName>
    </submittedName>
</protein>
<evidence type="ECO:0000256" key="2">
    <source>
        <dbReference type="SAM" id="SignalP"/>
    </source>
</evidence>
<dbReference type="EMBL" id="JASJQH010003840">
    <property type="protein sequence ID" value="KAK9759489.1"/>
    <property type="molecule type" value="Genomic_DNA"/>
</dbReference>
<reference evidence="3 4" key="1">
    <citation type="submission" date="2023-04" db="EMBL/GenBank/DDBJ databases">
        <title>Genome of Basidiobolus ranarum AG-B5.</title>
        <authorList>
            <person name="Stajich J.E."/>
            <person name="Carter-House D."/>
            <person name="Gryganskyi A."/>
        </authorList>
    </citation>
    <scope>NUCLEOTIDE SEQUENCE [LARGE SCALE GENOMIC DNA]</scope>
    <source>
        <strain evidence="3 4">AG-B5</strain>
    </source>
</reference>
<feature type="signal peptide" evidence="2">
    <location>
        <begin position="1"/>
        <end position="20"/>
    </location>
</feature>
<comment type="caution">
    <text evidence="3">The sequence shown here is derived from an EMBL/GenBank/DDBJ whole genome shotgun (WGS) entry which is preliminary data.</text>
</comment>
<proteinExistence type="predicted"/>
<accession>A0ABR2WDA5</accession>
<feature type="region of interest" description="Disordered" evidence="1">
    <location>
        <begin position="80"/>
        <end position="270"/>
    </location>
</feature>
<evidence type="ECO:0000313" key="4">
    <source>
        <dbReference type="Proteomes" id="UP001479436"/>
    </source>
</evidence>
<feature type="compositionally biased region" description="Polar residues" evidence="1">
    <location>
        <begin position="149"/>
        <end position="174"/>
    </location>
</feature>
<feature type="compositionally biased region" description="Polar residues" evidence="1">
    <location>
        <begin position="41"/>
        <end position="60"/>
    </location>
</feature>
<feature type="compositionally biased region" description="Low complexity" evidence="1">
    <location>
        <begin position="240"/>
        <end position="252"/>
    </location>
</feature>
<dbReference type="Proteomes" id="UP001479436">
    <property type="component" value="Unassembled WGS sequence"/>
</dbReference>
<feature type="compositionally biased region" description="Polar residues" evidence="1">
    <location>
        <begin position="80"/>
        <end position="94"/>
    </location>
</feature>
<evidence type="ECO:0000256" key="1">
    <source>
        <dbReference type="SAM" id="MobiDB-lite"/>
    </source>
</evidence>
<sequence>MHLKLSLLLTSAVLVKVSGAIPLGRYSNGHASAMYPEESTDYSQDQTSSAQQPASVQAESESVPLLKQVFTTVTRKHDNLNSANINGQGYSDVQFQPGPSFDVEGSGVKSEQGEVEDLGSAGSSNIPQGMYDVPQDSESGLEIAPTSPMEDSSSDEALSPQTIGSGSNNESNDAQGIDESGSSDAMPFDLSSQLANTLGQSLPQQALPEQVQGNSAQAGHALSDSNQFDQAHTIDQTLYQPSQPIEQEQPSSPEEPEEPESSGSRCSRCD</sequence>
<keyword evidence="2" id="KW-0732">Signal</keyword>
<organism evidence="3 4">
    <name type="scientific">Basidiobolus ranarum</name>
    <dbReference type="NCBI Taxonomy" id="34480"/>
    <lineage>
        <taxon>Eukaryota</taxon>
        <taxon>Fungi</taxon>
        <taxon>Fungi incertae sedis</taxon>
        <taxon>Zoopagomycota</taxon>
        <taxon>Entomophthoromycotina</taxon>
        <taxon>Basidiobolomycetes</taxon>
        <taxon>Basidiobolales</taxon>
        <taxon>Basidiobolaceae</taxon>
        <taxon>Basidiobolus</taxon>
    </lineage>
</organism>